<dbReference type="Proteomes" id="UP001732700">
    <property type="component" value="Chromosome 1A"/>
</dbReference>
<reference evidence="1" key="2">
    <citation type="submission" date="2025-09" db="UniProtKB">
        <authorList>
            <consortium name="EnsemblPlants"/>
        </authorList>
    </citation>
    <scope>IDENTIFICATION</scope>
</reference>
<proteinExistence type="predicted"/>
<organism evidence="1 2">
    <name type="scientific">Avena sativa</name>
    <name type="common">Oat</name>
    <dbReference type="NCBI Taxonomy" id="4498"/>
    <lineage>
        <taxon>Eukaryota</taxon>
        <taxon>Viridiplantae</taxon>
        <taxon>Streptophyta</taxon>
        <taxon>Embryophyta</taxon>
        <taxon>Tracheophyta</taxon>
        <taxon>Spermatophyta</taxon>
        <taxon>Magnoliopsida</taxon>
        <taxon>Liliopsida</taxon>
        <taxon>Poales</taxon>
        <taxon>Poaceae</taxon>
        <taxon>BOP clade</taxon>
        <taxon>Pooideae</taxon>
        <taxon>Poodae</taxon>
        <taxon>Poeae</taxon>
        <taxon>Poeae Chloroplast Group 1 (Aveneae type)</taxon>
        <taxon>Aveninae</taxon>
        <taxon>Avena</taxon>
    </lineage>
</organism>
<reference evidence="1" key="1">
    <citation type="submission" date="2021-05" db="EMBL/GenBank/DDBJ databases">
        <authorList>
            <person name="Scholz U."/>
            <person name="Mascher M."/>
            <person name="Fiebig A."/>
        </authorList>
    </citation>
    <scope>NUCLEOTIDE SEQUENCE [LARGE SCALE GENOMIC DNA]</scope>
</reference>
<evidence type="ECO:0000313" key="1">
    <source>
        <dbReference type="EnsemblPlants" id="AVESA.00010b.r2.1AG0047410.1.CDS"/>
    </source>
</evidence>
<name>A0ACD5TG56_AVESA</name>
<dbReference type="EnsemblPlants" id="AVESA.00010b.r2.1AG0047410.1">
    <property type="protein sequence ID" value="AVESA.00010b.r2.1AG0047410.1.CDS"/>
    <property type="gene ID" value="AVESA.00010b.r2.1AG0047410"/>
</dbReference>
<evidence type="ECO:0000313" key="2">
    <source>
        <dbReference type="Proteomes" id="UP001732700"/>
    </source>
</evidence>
<accession>A0ACD5TG56</accession>
<sequence length="512" mass="56029">MGKKVRWFDAVQRILSTSEPGRDEKEDKAERQTSKLNFKKLWQFGKSSSSNSSSSAAAETAPAARPQPPPPPPPQPDRQDGVEVTEAKSGGTTSEQNDGVYQAAAMAIVTPRAPARSKKEEVAVIRIQSVCRGYLVRRGYHARAQARLMLLMDGIAVKRQTEEALCCMQAMTRVQTQINSRRVKTEDDKKALKTQIQLKQGLDKTKTGEGWDHSHQSKEQMEATVAMRQEAASRRQKALSYAFSHQWRNRNPASAPAPSGRAPPPQSQHPAMYMDTGCPNWGWSWSERWAAAARPWECQTAPPEKDHAPARPKTPGRAAKPAGLSITVQVPTATTPTARSPRPLGWPTPSTPPQPRSPSTMGKTIASPKRPPSPRGSPLLRSTSQRTERPQSNQEQLGSGAMEASLRRTTSMRSEEMPRRLNVGARDVDAGETGGAPVTPSYMQATKSVRAKARVPSPKAADRAELTVRTPPVSSPTAKRRMSLDHAEKPGVPSSPRTPGKAKRPPSPRHRE</sequence>
<protein>
    <submittedName>
        <fullName evidence="1">Uncharacterized protein</fullName>
    </submittedName>
</protein>
<keyword evidence="2" id="KW-1185">Reference proteome</keyword>